<dbReference type="InterPro" id="IPR036052">
    <property type="entry name" value="TrpB-like_PALP_sf"/>
</dbReference>
<evidence type="ECO:0000313" key="3">
    <source>
        <dbReference type="Proteomes" id="UP001174909"/>
    </source>
</evidence>
<comment type="caution">
    <text evidence="2">The sequence shown here is derived from an EMBL/GenBank/DDBJ whole genome shotgun (WGS) entry which is preliminary data.</text>
</comment>
<keyword evidence="3" id="KW-1185">Reference proteome</keyword>
<dbReference type="AlphaFoldDB" id="A0AA35WSM1"/>
<dbReference type="PANTHER" id="PTHR10314">
    <property type="entry name" value="CYSTATHIONINE BETA-SYNTHASE"/>
    <property type="match status" value="1"/>
</dbReference>
<sequence length="245" mass="27817">MRLEIGIIALVEEVLGVPAERRAQFDWLINKPSPAHFGEYYPRIVDLFEKMDGDWDGLSTKADGYLTPDAYFPAPYNFIFEFDELQHFTAFRQATLGFYSEDLALGFDRHAYLQLCLKHQEMAIQKGGTITGVGRRLKEHNPDIQVCGIVPDEFPGIEGLKPMGRPEDIVPEILDESIIDKKIPATIDHAYDMCSRLAKRGWFVGQSSGGYLQGAYEVAKEIKEGIIVTVFNDLGERYFSTRLWD</sequence>
<dbReference type="GO" id="GO:0044272">
    <property type="term" value="P:sulfur compound biosynthetic process"/>
    <property type="evidence" value="ECO:0007669"/>
    <property type="project" value="UniProtKB-ARBA"/>
</dbReference>
<gene>
    <name evidence="2" type="ORF">GBAR_LOCUS14531</name>
</gene>
<dbReference type="SUPFAM" id="SSF53686">
    <property type="entry name" value="Tryptophan synthase beta subunit-like PLP-dependent enzymes"/>
    <property type="match status" value="1"/>
</dbReference>
<protein>
    <submittedName>
        <fullName evidence="2">Cysteine synthase B</fullName>
    </submittedName>
</protein>
<name>A0AA35WSM1_GEOBA</name>
<dbReference type="GO" id="GO:0009069">
    <property type="term" value="P:serine family amino acid metabolic process"/>
    <property type="evidence" value="ECO:0007669"/>
    <property type="project" value="UniProtKB-ARBA"/>
</dbReference>
<dbReference type="EMBL" id="CASHTH010002119">
    <property type="protein sequence ID" value="CAI8025105.1"/>
    <property type="molecule type" value="Genomic_DNA"/>
</dbReference>
<dbReference type="Proteomes" id="UP001174909">
    <property type="component" value="Unassembled WGS sequence"/>
</dbReference>
<proteinExistence type="predicted"/>
<organism evidence="2 3">
    <name type="scientific">Geodia barretti</name>
    <name type="common">Barrett's horny sponge</name>
    <dbReference type="NCBI Taxonomy" id="519541"/>
    <lineage>
        <taxon>Eukaryota</taxon>
        <taxon>Metazoa</taxon>
        <taxon>Porifera</taxon>
        <taxon>Demospongiae</taxon>
        <taxon>Heteroscleromorpha</taxon>
        <taxon>Tetractinellida</taxon>
        <taxon>Astrophorina</taxon>
        <taxon>Geodiidae</taxon>
        <taxon>Geodia</taxon>
    </lineage>
</organism>
<dbReference type="InterPro" id="IPR050214">
    <property type="entry name" value="Cys_Synth/Cystath_Beta-Synth"/>
</dbReference>
<dbReference type="Pfam" id="PF00291">
    <property type="entry name" value="PALP"/>
    <property type="match status" value="1"/>
</dbReference>
<dbReference type="Gene3D" id="3.40.50.1100">
    <property type="match status" value="1"/>
</dbReference>
<accession>A0AA35WSM1</accession>
<reference evidence="2" key="1">
    <citation type="submission" date="2023-03" db="EMBL/GenBank/DDBJ databases">
        <authorList>
            <person name="Steffen K."/>
            <person name="Cardenas P."/>
        </authorList>
    </citation>
    <scope>NUCLEOTIDE SEQUENCE</scope>
</reference>
<evidence type="ECO:0000313" key="2">
    <source>
        <dbReference type="EMBL" id="CAI8025105.1"/>
    </source>
</evidence>
<feature type="domain" description="Tryptophan synthase beta chain-like PALP" evidence="1">
    <location>
        <begin position="123"/>
        <end position="233"/>
    </location>
</feature>
<evidence type="ECO:0000259" key="1">
    <source>
        <dbReference type="Pfam" id="PF00291"/>
    </source>
</evidence>
<dbReference type="GO" id="GO:0006534">
    <property type="term" value="P:cysteine metabolic process"/>
    <property type="evidence" value="ECO:0007669"/>
    <property type="project" value="UniProtKB-ARBA"/>
</dbReference>
<dbReference type="InterPro" id="IPR001926">
    <property type="entry name" value="TrpB-like_PALP"/>
</dbReference>